<keyword evidence="4 10" id="KW-1133">Transmembrane helix</keyword>
<dbReference type="CDD" id="cd00637">
    <property type="entry name" value="7tm_classA_rhodopsin-like"/>
    <property type="match status" value="1"/>
</dbReference>
<reference evidence="12 14" key="2">
    <citation type="journal article" date="2013" name="Nature">
        <title>Insights into bilaterian evolution from three spiralian genomes.</title>
        <authorList>
            <person name="Simakov O."/>
            <person name="Marletaz F."/>
            <person name="Cho S.J."/>
            <person name="Edsinger-Gonzales E."/>
            <person name="Havlak P."/>
            <person name="Hellsten U."/>
            <person name="Kuo D.H."/>
            <person name="Larsson T."/>
            <person name="Lv J."/>
            <person name="Arendt D."/>
            <person name="Savage R."/>
            <person name="Osoegawa K."/>
            <person name="de Jong P."/>
            <person name="Grimwood J."/>
            <person name="Chapman J.A."/>
            <person name="Shapiro H."/>
            <person name="Aerts A."/>
            <person name="Otillar R.P."/>
            <person name="Terry A.Y."/>
            <person name="Boore J.L."/>
            <person name="Grigoriev I.V."/>
            <person name="Lindberg D.R."/>
            <person name="Seaver E.C."/>
            <person name="Weisblat D.A."/>
            <person name="Putnam N.H."/>
            <person name="Rokhsar D.S."/>
        </authorList>
    </citation>
    <scope>NUCLEOTIDE SEQUENCE</scope>
    <source>
        <strain evidence="12 14">I ESC-2004</strain>
    </source>
</reference>
<protein>
    <recommendedName>
        <fullName evidence="11">G-protein coupled receptors family 1 profile domain-containing protein</fullName>
    </recommendedName>
</protein>
<dbReference type="EnsemblMetazoa" id="CapteT216107">
    <property type="protein sequence ID" value="CapteP216107"/>
    <property type="gene ID" value="CapteG216107"/>
</dbReference>
<dbReference type="GO" id="GO:0005886">
    <property type="term" value="C:plasma membrane"/>
    <property type="evidence" value="ECO:0007669"/>
    <property type="project" value="UniProtKB-SubCell"/>
</dbReference>
<evidence type="ECO:0000256" key="4">
    <source>
        <dbReference type="ARBA" id="ARBA00022989"/>
    </source>
</evidence>
<dbReference type="GO" id="GO:0004930">
    <property type="term" value="F:G protein-coupled receptor activity"/>
    <property type="evidence" value="ECO:0007669"/>
    <property type="project" value="UniProtKB-KW"/>
</dbReference>
<gene>
    <name evidence="12" type="ORF">CAPTEDRAFT_216107</name>
</gene>
<sequence length="364" mass="40498">MANLTSTANLSSLNSSLEPPTHNDSFFDTYYSVPRFWLETVFASVAALCNICVLLAVKHSKGRRSIYNTLFVNLAVANILSCLLSWLCNNLLVLFSRRILLSGTSVCTALVYMTAAAFVSNAFGLVSTLTMLGFSAVQYFAVCHPLHNLSIIRPRRVRAFIIIAWTFSLAAGCLPWAVLLGMSWNIECGVSFTDILTHVLSVGCNTCIGVVSVVYVAAVVLCVRIYAEIRSVHQCIMRYRQERDIRGERRAFVTIIILLTTLTIFYIPFNVAYLVSVNSDGGVAMEKSALIIYMNIMPYCKFISDPLIYGLRMREVKEGCLHILVKLGFKSCLKIDVKPSPRNTSFTLTRINSSFSTRKNSTPL</sequence>
<keyword evidence="9" id="KW-0807">Transducer</keyword>
<evidence type="ECO:0000256" key="1">
    <source>
        <dbReference type="ARBA" id="ARBA00004651"/>
    </source>
</evidence>
<keyword evidence="8" id="KW-0325">Glycoprotein</keyword>
<accession>R7TV15</accession>
<feature type="transmembrane region" description="Helical" evidence="10">
    <location>
        <begin position="69"/>
        <end position="87"/>
    </location>
</feature>
<name>R7TV15_CAPTE</name>
<feature type="transmembrane region" description="Helical" evidence="10">
    <location>
        <begin position="199"/>
        <end position="227"/>
    </location>
</feature>
<evidence type="ECO:0000256" key="10">
    <source>
        <dbReference type="SAM" id="Phobius"/>
    </source>
</evidence>
<evidence type="ECO:0000256" key="3">
    <source>
        <dbReference type="ARBA" id="ARBA00022692"/>
    </source>
</evidence>
<evidence type="ECO:0000256" key="8">
    <source>
        <dbReference type="ARBA" id="ARBA00023180"/>
    </source>
</evidence>
<keyword evidence="6 10" id="KW-0472">Membrane</keyword>
<keyword evidence="7" id="KW-0675">Receptor</keyword>
<dbReference type="InterPro" id="IPR017452">
    <property type="entry name" value="GPCR_Rhodpsn_7TM"/>
</dbReference>
<evidence type="ECO:0000256" key="7">
    <source>
        <dbReference type="ARBA" id="ARBA00023170"/>
    </source>
</evidence>
<dbReference type="OrthoDB" id="6283631at2759"/>
<feature type="domain" description="G-protein coupled receptors family 1 profile" evidence="11">
    <location>
        <begin position="49"/>
        <end position="309"/>
    </location>
</feature>
<dbReference type="Proteomes" id="UP000014760">
    <property type="component" value="Unassembled WGS sequence"/>
</dbReference>
<dbReference type="InterPro" id="IPR000276">
    <property type="entry name" value="GPCR_Rhodpsn"/>
</dbReference>
<dbReference type="Gene3D" id="1.20.1070.10">
    <property type="entry name" value="Rhodopsin 7-helix transmembrane proteins"/>
    <property type="match status" value="1"/>
</dbReference>
<dbReference type="Pfam" id="PF00001">
    <property type="entry name" value="7tm_1"/>
    <property type="match status" value="1"/>
</dbReference>
<evidence type="ECO:0000256" key="9">
    <source>
        <dbReference type="ARBA" id="ARBA00023224"/>
    </source>
</evidence>
<evidence type="ECO:0000256" key="2">
    <source>
        <dbReference type="ARBA" id="ARBA00022475"/>
    </source>
</evidence>
<dbReference type="AlphaFoldDB" id="R7TV15"/>
<feature type="transmembrane region" description="Helical" evidence="10">
    <location>
        <begin position="289"/>
        <end position="309"/>
    </location>
</feature>
<evidence type="ECO:0000313" key="12">
    <source>
        <dbReference type="EMBL" id="ELT97564.1"/>
    </source>
</evidence>
<evidence type="ECO:0000259" key="11">
    <source>
        <dbReference type="PROSITE" id="PS50262"/>
    </source>
</evidence>
<dbReference type="PANTHER" id="PTHR24246:SF27">
    <property type="entry name" value="ADENOSINE RECEPTOR, ISOFORM A"/>
    <property type="match status" value="1"/>
</dbReference>
<evidence type="ECO:0000313" key="14">
    <source>
        <dbReference type="Proteomes" id="UP000014760"/>
    </source>
</evidence>
<dbReference type="OMA" id="IIMAIMK"/>
<dbReference type="EMBL" id="AMQN01010867">
    <property type="status" value="NOT_ANNOTATED_CDS"/>
    <property type="molecule type" value="Genomic_DNA"/>
</dbReference>
<dbReference type="SUPFAM" id="SSF81321">
    <property type="entry name" value="Family A G protein-coupled receptor-like"/>
    <property type="match status" value="1"/>
</dbReference>
<dbReference type="PANTHER" id="PTHR24246">
    <property type="entry name" value="OLFACTORY RECEPTOR AND ADENOSINE RECEPTOR"/>
    <property type="match status" value="1"/>
</dbReference>
<feature type="transmembrane region" description="Helical" evidence="10">
    <location>
        <begin position="99"/>
        <end position="126"/>
    </location>
</feature>
<feature type="transmembrane region" description="Helical" evidence="10">
    <location>
        <begin position="159"/>
        <end position="179"/>
    </location>
</feature>
<feature type="transmembrane region" description="Helical" evidence="10">
    <location>
        <begin position="248"/>
        <end position="269"/>
    </location>
</feature>
<proteinExistence type="predicted"/>
<organism evidence="12">
    <name type="scientific">Capitella teleta</name>
    <name type="common">Polychaete worm</name>
    <dbReference type="NCBI Taxonomy" id="283909"/>
    <lineage>
        <taxon>Eukaryota</taxon>
        <taxon>Metazoa</taxon>
        <taxon>Spiralia</taxon>
        <taxon>Lophotrochozoa</taxon>
        <taxon>Annelida</taxon>
        <taxon>Polychaeta</taxon>
        <taxon>Sedentaria</taxon>
        <taxon>Scolecida</taxon>
        <taxon>Capitellidae</taxon>
        <taxon>Capitella</taxon>
    </lineage>
</organism>
<keyword evidence="2" id="KW-1003">Cell membrane</keyword>
<keyword evidence="14" id="KW-1185">Reference proteome</keyword>
<keyword evidence="3 10" id="KW-0812">Transmembrane</keyword>
<reference evidence="14" key="1">
    <citation type="submission" date="2012-12" db="EMBL/GenBank/DDBJ databases">
        <authorList>
            <person name="Hellsten U."/>
            <person name="Grimwood J."/>
            <person name="Chapman J.A."/>
            <person name="Shapiro H."/>
            <person name="Aerts A."/>
            <person name="Otillar R.P."/>
            <person name="Terry A.Y."/>
            <person name="Boore J.L."/>
            <person name="Simakov O."/>
            <person name="Marletaz F."/>
            <person name="Cho S.-J."/>
            <person name="Edsinger-Gonzales E."/>
            <person name="Havlak P."/>
            <person name="Kuo D.-H."/>
            <person name="Larsson T."/>
            <person name="Lv J."/>
            <person name="Arendt D."/>
            <person name="Savage R."/>
            <person name="Osoegawa K."/>
            <person name="de Jong P."/>
            <person name="Lindberg D.R."/>
            <person name="Seaver E.C."/>
            <person name="Weisblat D.A."/>
            <person name="Putnam N.H."/>
            <person name="Grigoriev I.V."/>
            <person name="Rokhsar D.S."/>
        </authorList>
    </citation>
    <scope>NUCLEOTIDE SEQUENCE</scope>
    <source>
        <strain evidence="14">I ESC-2004</strain>
    </source>
</reference>
<dbReference type="HOGENOM" id="CLU_750603_0_0_1"/>
<evidence type="ECO:0000313" key="13">
    <source>
        <dbReference type="EnsemblMetazoa" id="CapteP216107"/>
    </source>
</evidence>
<dbReference type="PROSITE" id="PS50262">
    <property type="entry name" value="G_PROTEIN_RECEP_F1_2"/>
    <property type="match status" value="1"/>
</dbReference>
<evidence type="ECO:0000256" key="5">
    <source>
        <dbReference type="ARBA" id="ARBA00023040"/>
    </source>
</evidence>
<feature type="transmembrane region" description="Helical" evidence="10">
    <location>
        <begin position="36"/>
        <end position="57"/>
    </location>
</feature>
<keyword evidence="5" id="KW-0297">G-protein coupled receptor</keyword>
<dbReference type="EMBL" id="KB308534">
    <property type="protein sequence ID" value="ELT97564.1"/>
    <property type="molecule type" value="Genomic_DNA"/>
</dbReference>
<comment type="subcellular location">
    <subcellularLocation>
        <location evidence="1">Cell membrane</location>
        <topology evidence="1">Multi-pass membrane protein</topology>
    </subcellularLocation>
</comment>
<evidence type="ECO:0000256" key="6">
    <source>
        <dbReference type="ARBA" id="ARBA00023136"/>
    </source>
</evidence>
<reference evidence="13" key="3">
    <citation type="submission" date="2015-06" db="UniProtKB">
        <authorList>
            <consortium name="EnsemblMetazoa"/>
        </authorList>
    </citation>
    <scope>IDENTIFICATION</scope>
</reference>